<name>A0A0P1AYS3_PLAHL</name>
<keyword evidence="4" id="KW-1185">Reference proteome</keyword>
<dbReference type="PANTHER" id="PTHR46361:SF3">
    <property type="entry name" value="ELECTRON CARRIER_ PROTEIN DISULFIDE OXIDOREDUCTASE"/>
    <property type="match status" value="1"/>
</dbReference>
<dbReference type="STRING" id="4781.A0A0P1AYS3"/>
<dbReference type="GeneID" id="36399818"/>
<dbReference type="PROSITE" id="PS50003">
    <property type="entry name" value="PH_DOMAIN"/>
    <property type="match status" value="1"/>
</dbReference>
<dbReference type="Pfam" id="PF04784">
    <property type="entry name" value="DUF547"/>
    <property type="match status" value="1"/>
</dbReference>
<dbReference type="InterPro" id="IPR011993">
    <property type="entry name" value="PH-like_dom_sf"/>
</dbReference>
<keyword evidence="1" id="KW-1133">Transmembrane helix</keyword>
<keyword evidence="1" id="KW-0812">Transmembrane</keyword>
<dbReference type="Gene3D" id="2.30.29.30">
    <property type="entry name" value="Pleckstrin-homology domain (PH domain)/Phosphotyrosine-binding domain (PTB)"/>
    <property type="match status" value="1"/>
</dbReference>
<sequence length="1063" mass="119859">MEDDAVWLSDLAALASLSVAVHYVLGIYGLVGALLLFILLQRGAKAHQRKSMEDDQTPFAIEDESAERDNEVLASEVAQEEKRDMIVQRCQHVSSLIVSDVGSLGVPVEEMAMNSRTPIAFETELFVGHALFLVRTKPEDPFYASLFNGKRRMFWIQVQGCFKQAPKGPVYLGGELPAKIAPGVFTRSVAHVIMGLIRRLVGQVSFSFGDSSDGENFDELPAVAFPLFQSVDQFVETPEGHVPPILGTSDFGESEESRRQRRLTSLGAEKYTVGPTYTFDFHTMYVDLTRWETANLPGGLNAMNLASFFDSLPLRLVAYEVRPSDLKTSDRHRQRDKEYLFSFQVKYDKHRHHYRDQVDTEWNRDGVGQDRNLTGAGGSHLGSDMSTMSTTLSDTSSFTEEDPTVLQDDADFVRLEHARRLKQLSISYLCWMEEVDLASDLRRVHYVFVVKDNVGDYDEDDNLAQRQKFAIVSSYELRNLLLSCHNRKRDKFREELAKLRLHSRSRIGSYSTITTEAHQLVSHLMRLVHESLPQMAHVSCSSDCSSYAEICDDNVDIREYRNEKHLVATQAALYNCLMKRQCLQDSSSHSIKLTPSRIGVNLSRRDREDMKVICEGVVYRFYATEFLRQEVFLLTKDELLFYRSYASSAEKQVPCSHIIGVIAVPVPLRAAHHDFTSGISGVFALQITTFAEKIVLCIATRSARDAWVRSISQFSNFRTNFEHAQQGRFHMRLTATTALQPANRIELNSRQLFPQLKQYESRAENANHRANMKASPANALNLVKSTLMRALHILNNAQQLSVNDTLAFLDAASAIRAVDLLDIQDSCSHEEQIAFYLNLYHTILAHAMIATGFPRKKSQWKQFFTQICYVLSRGPDGDQVSLSLAEIEHVILRARLPCAELPYLSVASVLSAANGPASRLQDLGINHPDFRLSLALVSNHMDSNAIMIYEPESVHDQLNAVLRSLLTRSSARGHLEMKEVKNTIVLPRVFEWYLHDFGVASQARENASAFNCVRKLIGFMDSTLQLQVINALGIDDAPLRTTFCSFKYTPKSTLVTDASCALK</sequence>
<dbReference type="AlphaFoldDB" id="A0A0P1AYS3"/>
<organism evidence="3 4">
    <name type="scientific">Plasmopara halstedii</name>
    <name type="common">Downy mildew of sunflower</name>
    <dbReference type="NCBI Taxonomy" id="4781"/>
    <lineage>
        <taxon>Eukaryota</taxon>
        <taxon>Sar</taxon>
        <taxon>Stramenopiles</taxon>
        <taxon>Oomycota</taxon>
        <taxon>Peronosporomycetes</taxon>
        <taxon>Peronosporales</taxon>
        <taxon>Peronosporaceae</taxon>
        <taxon>Plasmopara</taxon>
    </lineage>
</organism>
<keyword evidence="1" id="KW-0472">Membrane</keyword>
<feature type="domain" description="PH" evidence="2">
    <location>
        <begin position="611"/>
        <end position="716"/>
    </location>
</feature>
<protein>
    <submittedName>
        <fullName evidence="3">Pleckstrin homology-like domain</fullName>
    </submittedName>
</protein>
<feature type="transmembrane region" description="Helical" evidence="1">
    <location>
        <begin position="20"/>
        <end position="40"/>
    </location>
</feature>
<dbReference type="OMA" id="FDFHTMY"/>
<evidence type="ECO:0000313" key="3">
    <source>
        <dbReference type="EMBL" id="CEG47613.1"/>
    </source>
</evidence>
<evidence type="ECO:0000256" key="1">
    <source>
        <dbReference type="SAM" id="Phobius"/>
    </source>
</evidence>
<dbReference type="OrthoDB" id="418495at2759"/>
<accession>A0A0P1AYS3</accession>
<dbReference type="Pfam" id="PF08588">
    <property type="entry name" value="Duc1"/>
    <property type="match status" value="1"/>
</dbReference>
<reference evidence="4" key="1">
    <citation type="submission" date="2014-09" db="EMBL/GenBank/DDBJ databases">
        <authorList>
            <person name="Sharma Rahul"/>
            <person name="Thines Marco"/>
        </authorList>
    </citation>
    <scope>NUCLEOTIDE SEQUENCE [LARGE SCALE GENOMIC DNA]</scope>
</reference>
<dbReference type="EMBL" id="CCYD01002664">
    <property type="protein sequence ID" value="CEG47613.1"/>
    <property type="molecule type" value="Genomic_DNA"/>
</dbReference>
<proteinExistence type="predicted"/>
<dbReference type="PANTHER" id="PTHR46361">
    <property type="entry name" value="ELECTRON CARRIER/ PROTEIN DISULFIDE OXIDOREDUCTASE"/>
    <property type="match status" value="1"/>
</dbReference>
<evidence type="ECO:0000313" key="4">
    <source>
        <dbReference type="Proteomes" id="UP000054928"/>
    </source>
</evidence>
<evidence type="ECO:0000259" key="2">
    <source>
        <dbReference type="PROSITE" id="PS50003"/>
    </source>
</evidence>
<dbReference type="InterPro" id="IPR001849">
    <property type="entry name" value="PH_domain"/>
</dbReference>
<dbReference type="Proteomes" id="UP000054928">
    <property type="component" value="Unassembled WGS sequence"/>
</dbReference>
<dbReference type="InterPro" id="IPR006869">
    <property type="entry name" value="DUF547"/>
</dbReference>
<dbReference type="InterPro" id="IPR013897">
    <property type="entry name" value="Duc1"/>
</dbReference>
<dbReference type="RefSeq" id="XP_024583982.1">
    <property type="nucleotide sequence ID" value="XM_024718599.1"/>
</dbReference>